<accession>A0A4C1T1U6</accession>
<name>A0A4C1T1U6_EUMVA</name>
<evidence type="ECO:0000313" key="2">
    <source>
        <dbReference type="Proteomes" id="UP000299102"/>
    </source>
</evidence>
<dbReference type="AlphaFoldDB" id="A0A4C1T1U6"/>
<organism evidence="1 2">
    <name type="scientific">Eumeta variegata</name>
    <name type="common">Bagworm moth</name>
    <name type="synonym">Eumeta japonica</name>
    <dbReference type="NCBI Taxonomy" id="151549"/>
    <lineage>
        <taxon>Eukaryota</taxon>
        <taxon>Metazoa</taxon>
        <taxon>Ecdysozoa</taxon>
        <taxon>Arthropoda</taxon>
        <taxon>Hexapoda</taxon>
        <taxon>Insecta</taxon>
        <taxon>Pterygota</taxon>
        <taxon>Neoptera</taxon>
        <taxon>Endopterygota</taxon>
        <taxon>Lepidoptera</taxon>
        <taxon>Glossata</taxon>
        <taxon>Ditrysia</taxon>
        <taxon>Tineoidea</taxon>
        <taxon>Psychidae</taxon>
        <taxon>Oiketicinae</taxon>
        <taxon>Eumeta</taxon>
    </lineage>
</organism>
<dbReference type="EMBL" id="BGZK01000031">
    <property type="protein sequence ID" value="GBP08392.1"/>
    <property type="molecule type" value="Genomic_DNA"/>
</dbReference>
<sequence>MTCVALKYLLLPQKYLLNMADNSSSIDGCPYEDEVLPQTHRMYLVASPSWLALVWLKSSTSIPGRERTADRLRFGGRLSMSSVNIKYATVGNPGQTNLALTYQKLMTLP</sequence>
<dbReference type="Proteomes" id="UP000299102">
    <property type="component" value="Unassembled WGS sequence"/>
</dbReference>
<comment type="caution">
    <text evidence="1">The sequence shown here is derived from an EMBL/GenBank/DDBJ whole genome shotgun (WGS) entry which is preliminary data.</text>
</comment>
<proteinExistence type="predicted"/>
<keyword evidence="2" id="KW-1185">Reference proteome</keyword>
<protein>
    <submittedName>
        <fullName evidence="1">Uncharacterized protein</fullName>
    </submittedName>
</protein>
<reference evidence="1 2" key="1">
    <citation type="journal article" date="2019" name="Commun. Biol.">
        <title>The bagworm genome reveals a unique fibroin gene that provides high tensile strength.</title>
        <authorList>
            <person name="Kono N."/>
            <person name="Nakamura H."/>
            <person name="Ohtoshi R."/>
            <person name="Tomita M."/>
            <person name="Numata K."/>
            <person name="Arakawa K."/>
        </authorList>
    </citation>
    <scope>NUCLEOTIDE SEQUENCE [LARGE SCALE GENOMIC DNA]</scope>
</reference>
<evidence type="ECO:0000313" key="1">
    <source>
        <dbReference type="EMBL" id="GBP08392.1"/>
    </source>
</evidence>
<gene>
    <name evidence="1" type="ORF">EVAR_77101_1</name>
</gene>